<gene>
    <name evidence="1" type="ORF">KC19_4G029500</name>
</gene>
<dbReference type="AlphaFoldDB" id="A0A8T0I745"/>
<keyword evidence="2" id="KW-1185">Reference proteome</keyword>
<comment type="caution">
    <text evidence="1">The sequence shown here is derived from an EMBL/GenBank/DDBJ whole genome shotgun (WGS) entry which is preliminary data.</text>
</comment>
<evidence type="ECO:0000313" key="2">
    <source>
        <dbReference type="Proteomes" id="UP000822688"/>
    </source>
</evidence>
<reference evidence="1" key="1">
    <citation type="submission" date="2020-06" db="EMBL/GenBank/DDBJ databases">
        <title>WGS assembly of Ceratodon purpureus strain R40.</title>
        <authorList>
            <person name="Carey S.B."/>
            <person name="Jenkins J."/>
            <person name="Shu S."/>
            <person name="Lovell J.T."/>
            <person name="Sreedasyam A."/>
            <person name="Maumus F."/>
            <person name="Tiley G.P."/>
            <person name="Fernandez-Pozo N."/>
            <person name="Barry K."/>
            <person name="Chen C."/>
            <person name="Wang M."/>
            <person name="Lipzen A."/>
            <person name="Daum C."/>
            <person name="Saski C.A."/>
            <person name="Payton A.C."/>
            <person name="Mcbreen J.C."/>
            <person name="Conrad R.E."/>
            <person name="Kollar L.M."/>
            <person name="Olsson S."/>
            <person name="Huttunen S."/>
            <person name="Landis J.B."/>
            <person name="Wickett N.J."/>
            <person name="Johnson M.G."/>
            <person name="Rensing S.A."/>
            <person name="Grimwood J."/>
            <person name="Schmutz J."/>
            <person name="Mcdaniel S.F."/>
        </authorList>
    </citation>
    <scope>NUCLEOTIDE SEQUENCE</scope>
    <source>
        <strain evidence="1">R40</strain>
    </source>
</reference>
<dbReference type="EMBL" id="CM026424">
    <property type="protein sequence ID" value="KAG0578521.1"/>
    <property type="molecule type" value="Genomic_DNA"/>
</dbReference>
<protein>
    <submittedName>
        <fullName evidence="1">Uncharacterized protein</fullName>
    </submittedName>
</protein>
<name>A0A8T0I745_CERPU</name>
<accession>A0A8T0I745</accession>
<organism evidence="1 2">
    <name type="scientific">Ceratodon purpureus</name>
    <name type="common">Fire moss</name>
    <name type="synonym">Dicranum purpureum</name>
    <dbReference type="NCBI Taxonomy" id="3225"/>
    <lineage>
        <taxon>Eukaryota</taxon>
        <taxon>Viridiplantae</taxon>
        <taxon>Streptophyta</taxon>
        <taxon>Embryophyta</taxon>
        <taxon>Bryophyta</taxon>
        <taxon>Bryophytina</taxon>
        <taxon>Bryopsida</taxon>
        <taxon>Dicranidae</taxon>
        <taxon>Pseudoditrichales</taxon>
        <taxon>Ditrichaceae</taxon>
        <taxon>Ceratodon</taxon>
    </lineage>
</organism>
<proteinExistence type="predicted"/>
<evidence type="ECO:0000313" key="1">
    <source>
        <dbReference type="EMBL" id="KAG0578521.1"/>
    </source>
</evidence>
<sequence length="39" mass="4218">MSITVARLQELRHAADEEKAAEIRSVLVSQGMEHLLAGG</sequence>
<dbReference type="Proteomes" id="UP000822688">
    <property type="component" value="Chromosome 4"/>
</dbReference>